<feature type="region of interest" description="Disordered" evidence="5">
    <location>
        <begin position="495"/>
        <end position="553"/>
    </location>
</feature>
<keyword evidence="8" id="KW-1185">Reference proteome</keyword>
<keyword evidence="3" id="KW-0677">Repeat</keyword>
<dbReference type="OrthoDB" id="2194683at2759"/>
<dbReference type="Pfam" id="PF08662">
    <property type="entry name" value="eIF2A"/>
    <property type="match status" value="1"/>
</dbReference>
<dbReference type="SUPFAM" id="SSF82171">
    <property type="entry name" value="DPP6 N-terminal domain-like"/>
    <property type="match status" value="1"/>
</dbReference>
<dbReference type="Proteomes" id="UP000037923">
    <property type="component" value="Unassembled WGS sequence"/>
</dbReference>
<proteinExistence type="predicted"/>
<dbReference type="InterPro" id="IPR013979">
    <property type="entry name" value="TIF_beta_prop-like"/>
</dbReference>
<dbReference type="InterPro" id="IPR011387">
    <property type="entry name" value="TIF2A"/>
</dbReference>
<protein>
    <recommendedName>
        <fullName evidence="6">Translation initiation factor beta propellor-like domain-containing protein</fullName>
    </recommendedName>
</protein>
<dbReference type="GO" id="GO:0003729">
    <property type="term" value="F:mRNA binding"/>
    <property type="evidence" value="ECO:0007669"/>
    <property type="project" value="TreeGrafter"/>
</dbReference>
<keyword evidence="1" id="KW-0396">Initiation factor</keyword>
<evidence type="ECO:0000256" key="1">
    <source>
        <dbReference type="ARBA" id="ARBA00022540"/>
    </source>
</evidence>
<organism evidence="7 8">
    <name type="scientific">Leptomonas pyrrhocoris</name>
    <name type="common">Firebug parasite</name>
    <dbReference type="NCBI Taxonomy" id="157538"/>
    <lineage>
        <taxon>Eukaryota</taxon>
        <taxon>Discoba</taxon>
        <taxon>Euglenozoa</taxon>
        <taxon>Kinetoplastea</taxon>
        <taxon>Metakinetoplastina</taxon>
        <taxon>Trypanosomatida</taxon>
        <taxon>Trypanosomatidae</taxon>
        <taxon>Leishmaniinae</taxon>
        <taxon>Leptomonas</taxon>
    </lineage>
</organism>
<evidence type="ECO:0000313" key="7">
    <source>
        <dbReference type="EMBL" id="KPA77871.1"/>
    </source>
</evidence>
<dbReference type="PANTHER" id="PTHR13227:SF0">
    <property type="entry name" value="EUKARYOTIC TRANSLATION INITIATION FACTOR 2A"/>
    <property type="match status" value="1"/>
</dbReference>
<keyword evidence="4" id="KW-0648">Protein biosynthesis</keyword>
<reference evidence="7 8" key="1">
    <citation type="submission" date="2015-07" db="EMBL/GenBank/DDBJ databases">
        <title>High-quality genome of monoxenous trypanosomatid Leptomonas pyrrhocoris.</title>
        <authorList>
            <person name="Flegontov P."/>
            <person name="Butenko A."/>
            <person name="Firsov S."/>
            <person name="Vlcek C."/>
            <person name="Logacheva M.D."/>
            <person name="Field M."/>
            <person name="Filatov D."/>
            <person name="Flegontova O."/>
            <person name="Gerasimov E."/>
            <person name="Jackson A.P."/>
            <person name="Kelly S."/>
            <person name="Opperdoes F."/>
            <person name="O'Reilly A."/>
            <person name="Votypka J."/>
            <person name="Yurchenko V."/>
            <person name="Lukes J."/>
        </authorList>
    </citation>
    <scope>NUCLEOTIDE SEQUENCE [LARGE SCALE GENOMIC DNA]</scope>
    <source>
        <strain evidence="7">H10</strain>
    </source>
</reference>
<feature type="region of interest" description="Disordered" evidence="5">
    <location>
        <begin position="177"/>
        <end position="212"/>
    </location>
</feature>
<dbReference type="GO" id="GO:0003743">
    <property type="term" value="F:translation initiation factor activity"/>
    <property type="evidence" value="ECO:0007669"/>
    <property type="project" value="UniProtKB-KW"/>
</dbReference>
<evidence type="ECO:0000256" key="4">
    <source>
        <dbReference type="ARBA" id="ARBA00022917"/>
    </source>
</evidence>
<evidence type="ECO:0000256" key="3">
    <source>
        <dbReference type="ARBA" id="ARBA00022737"/>
    </source>
</evidence>
<evidence type="ECO:0000256" key="5">
    <source>
        <dbReference type="SAM" id="MobiDB-lite"/>
    </source>
</evidence>
<sequence length="553" mass="60438">MPAPLLPLILRKDDCLLLAVYNEKAASFVELANEANTYVGDYRECEVAFNPAHPTRFAHATTTTLTYTEVIENTNAAEDDVHRFSLRTIFSVPMPHIVVSLAFSPRGTYLVSYAMMDQKRTPDGNLSVFASASGQLLRRGMQARWPAMVWTEEERYVVRPVQGWMHVLDGMLTASSSSSLSNEASGDEDGAEQHETAPATPTVQAGGSGPLSKMDLMLAQDKEIEYAMAPAEGRPMLALFKPFYKQRQATFAVYRLPNVQEGPLYQVNFGRAETASVSWSPSGNYVALLVKSERDPSGKSYYGTVKLHIIDALNRSIVDVRLKGEGETVHDCQWGPSSDELLVIHGKMPRNKCTLFNRSGVALVTFGEAPRNTVSWAPNGQYFVVGGSGNLAGDFQFYARPQTVGTATATAESSGSVASSSAACIGEFNEKCSFQLWAPDSYNFLCSTVFTRLRMDNKIVITKLNGARVLTQKFPMLYGAHWVAMRAPSDYPARVASPRATAEEKPKPQAYRPPGGTSRAAALLRRDPASTQQAKAAGPVGATVAVQKKKRRH</sequence>
<dbReference type="EMBL" id="LGTL01000015">
    <property type="protein sequence ID" value="KPA77871.1"/>
    <property type="molecule type" value="Genomic_DNA"/>
</dbReference>
<gene>
    <name evidence="7" type="ORF">ABB37_06667</name>
</gene>
<evidence type="ECO:0000313" key="8">
    <source>
        <dbReference type="Proteomes" id="UP000037923"/>
    </source>
</evidence>
<dbReference type="GO" id="GO:0000049">
    <property type="term" value="F:tRNA binding"/>
    <property type="evidence" value="ECO:0007669"/>
    <property type="project" value="TreeGrafter"/>
</dbReference>
<dbReference type="RefSeq" id="XP_015656310.1">
    <property type="nucleotide sequence ID" value="XM_015805017.1"/>
</dbReference>
<name>A0A0N0VEB0_LEPPY</name>
<evidence type="ECO:0000259" key="6">
    <source>
        <dbReference type="Pfam" id="PF08662"/>
    </source>
</evidence>
<dbReference type="InterPro" id="IPR011042">
    <property type="entry name" value="6-blade_b-propeller_TolB-like"/>
</dbReference>
<dbReference type="AlphaFoldDB" id="A0A0N0VEB0"/>
<dbReference type="VEuPathDB" id="TriTrypDB:LpyrH10_15_0770"/>
<dbReference type="GO" id="GO:0022627">
    <property type="term" value="C:cytosolic small ribosomal subunit"/>
    <property type="evidence" value="ECO:0007669"/>
    <property type="project" value="TreeGrafter"/>
</dbReference>
<keyword evidence="2" id="KW-0853">WD repeat</keyword>
<dbReference type="OMA" id="MQARWPA"/>
<accession>A0A0N0VEB0</accession>
<dbReference type="PANTHER" id="PTHR13227">
    <property type="entry name" value="EUKARYOTIC TRANSLATION INITIATION FACTOR 2A"/>
    <property type="match status" value="1"/>
</dbReference>
<dbReference type="Gene3D" id="2.120.10.30">
    <property type="entry name" value="TolB, C-terminal domain"/>
    <property type="match status" value="1"/>
</dbReference>
<dbReference type="GeneID" id="26906953"/>
<dbReference type="GO" id="GO:0043022">
    <property type="term" value="F:ribosome binding"/>
    <property type="evidence" value="ECO:0007669"/>
    <property type="project" value="TreeGrafter"/>
</dbReference>
<comment type="caution">
    <text evidence="7">The sequence shown here is derived from an EMBL/GenBank/DDBJ whole genome shotgun (WGS) entry which is preliminary data.</text>
</comment>
<feature type="domain" description="Translation initiation factor beta propellor-like" evidence="6">
    <location>
        <begin position="269"/>
        <end position="479"/>
    </location>
</feature>
<evidence type="ECO:0000256" key="2">
    <source>
        <dbReference type="ARBA" id="ARBA00022574"/>
    </source>
</evidence>